<comment type="caution">
    <text evidence="3">The sequence shown here is derived from an EMBL/GenBank/DDBJ whole genome shotgun (WGS) entry which is preliminary data.</text>
</comment>
<keyword evidence="1" id="KW-0862">Zinc</keyword>
<dbReference type="GO" id="GO:0008270">
    <property type="term" value="F:zinc ion binding"/>
    <property type="evidence" value="ECO:0007669"/>
    <property type="project" value="UniProtKB-KW"/>
</dbReference>
<name>A0AAI8VRG6_9PEZI</name>
<dbReference type="Proteomes" id="UP001295740">
    <property type="component" value="Unassembled WGS sequence"/>
</dbReference>
<evidence type="ECO:0000259" key="2">
    <source>
        <dbReference type="PROSITE" id="PS50157"/>
    </source>
</evidence>
<keyword evidence="1" id="KW-0863">Zinc-finger</keyword>
<dbReference type="PROSITE" id="PS00028">
    <property type="entry name" value="ZINC_FINGER_C2H2_1"/>
    <property type="match status" value="1"/>
</dbReference>
<proteinExistence type="predicted"/>
<sequence length="203" mass="23442">MAGSLVCNECGKKFRSTAEAEFHANKLGHNLSAPVTVAVASSRWMLTTKSTDQSKSRTGTWRTRRSGLDVDFRDIWERLRSIFPSLSSDVPDQYGGRIVGTHPPRIHPGHRQDLRLQHQPTPDLSTRSRLRDNFIPPGFLAFDRLYYNLTLYIHSASDFRYLRTAFESVPQLVHDTARERWTSLYRIYYKDGPYLVKLGREEL</sequence>
<evidence type="ECO:0000313" key="3">
    <source>
        <dbReference type="EMBL" id="CAJ2512731.1"/>
    </source>
</evidence>
<dbReference type="InterPro" id="IPR013087">
    <property type="entry name" value="Znf_C2H2_type"/>
</dbReference>
<organism evidence="3 4">
    <name type="scientific">Anthostomella pinea</name>
    <dbReference type="NCBI Taxonomy" id="933095"/>
    <lineage>
        <taxon>Eukaryota</taxon>
        <taxon>Fungi</taxon>
        <taxon>Dikarya</taxon>
        <taxon>Ascomycota</taxon>
        <taxon>Pezizomycotina</taxon>
        <taxon>Sordariomycetes</taxon>
        <taxon>Xylariomycetidae</taxon>
        <taxon>Xylariales</taxon>
        <taxon>Xylariaceae</taxon>
        <taxon>Anthostomella</taxon>
    </lineage>
</organism>
<keyword evidence="1" id="KW-0479">Metal-binding</keyword>
<reference evidence="3" key="1">
    <citation type="submission" date="2023-10" db="EMBL/GenBank/DDBJ databases">
        <authorList>
            <person name="Hackl T."/>
        </authorList>
    </citation>
    <scope>NUCLEOTIDE SEQUENCE</scope>
</reference>
<dbReference type="AlphaFoldDB" id="A0AAI8VRG6"/>
<protein>
    <submittedName>
        <fullName evidence="3">Uu.00g008500.m01.CDS01</fullName>
    </submittedName>
</protein>
<keyword evidence="4" id="KW-1185">Reference proteome</keyword>
<feature type="domain" description="C2H2-type" evidence="2">
    <location>
        <begin position="5"/>
        <end position="34"/>
    </location>
</feature>
<dbReference type="PROSITE" id="PS50157">
    <property type="entry name" value="ZINC_FINGER_C2H2_2"/>
    <property type="match status" value="1"/>
</dbReference>
<gene>
    <name evidence="3" type="ORF">KHLLAP_LOCUS13199</name>
</gene>
<dbReference type="EMBL" id="CAUWAG010000020">
    <property type="protein sequence ID" value="CAJ2512731.1"/>
    <property type="molecule type" value="Genomic_DNA"/>
</dbReference>
<accession>A0AAI8VRG6</accession>
<evidence type="ECO:0000313" key="4">
    <source>
        <dbReference type="Proteomes" id="UP001295740"/>
    </source>
</evidence>
<evidence type="ECO:0000256" key="1">
    <source>
        <dbReference type="PROSITE-ProRule" id="PRU00042"/>
    </source>
</evidence>